<keyword evidence="4" id="KW-0560">Oxidoreductase</keyword>
<keyword evidence="8" id="KW-1185">Reference proteome</keyword>
<evidence type="ECO:0000256" key="5">
    <source>
        <dbReference type="SAM" id="Phobius"/>
    </source>
</evidence>
<dbReference type="Proteomes" id="UP001358417">
    <property type="component" value="Unassembled WGS sequence"/>
</dbReference>
<dbReference type="AlphaFoldDB" id="A0AAV9N1L7"/>
<gene>
    <name evidence="7" type="ORF">LTR84_006338</name>
</gene>
<dbReference type="InterPro" id="IPR002938">
    <property type="entry name" value="FAD-bd"/>
</dbReference>
<organism evidence="7 8">
    <name type="scientific">Exophiala bonariae</name>
    <dbReference type="NCBI Taxonomy" id="1690606"/>
    <lineage>
        <taxon>Eukaryota</taxon>
        <taxon>Fungi</taxon>
        <taxon>Dikarya</taxon>
        <taxon>Ascomycota</taxon>
        <taxon>Pezizomycotina</taxon>
        <taxon>Eurotiomycetes</taxon>
        <taxon>Chaetothyriomycetidae</taxon>
        <taxon>Chaetothyriales</taxon>
        <taxon>Herpotrichiellaceae</taxon>
        <taxon>Exophiala</taxon>
    </lineage>
</organism>
<accession>A0AAV9N1L7</accession>
<dbReference type="GO" id="GO:0071949">
    <property type="term" value="F:FAD binding"/>
    <property type="evidence" value="ECO:0007669"/>
    <property type="project" value="InterPro"/>
</dbReference>
<proteinExistence type="predicted"/>
<keyword evidence="5" id="KW-0472">Membrane</keyword>
<dbReference type="GO" id="GO:0016709">
    <property type="term" value="F:oxidoreductase activity, acting on paired donors, with incorporation or reduction of molecular oxygen, NAD(P)H as one donor, and incorporation of one atom of oxygen"/>
    <property type="evidence" value="ECO:0007669"/>
    <property type="project" value="UniProtKB-ARBA"/>
</dbReference>
<evidence type="ECO:0000259" key="6">
    <source>
        <dbReference type="Pfam" id="PF01494"/>
    </source>
</evidence>
<dbReference type="Gene3D" id="3.30.70.2450">
    <property type="match status" value="1"/>
</dbReference>
<dbReference type="Pfam" id="PF01494">
    <property type="entry name" value="FAD_binding_3"/>
    <property type="match status" value="1"/>
</dbReference>
<dbReference type="Gene3D" id="3.40.30.120">
    <property type="match status" value="1"/>
</dbReference>
<dbReference type="EMBL" id="JAVRRD010000024">
    <property type="protein sequence ID" value="KAK5047673.1"/>
    <property type="molecule type" value="Genomic_DNA"/>
</dbReference>
<keyword evidence="5" id="KW-0812">Transmembrane</keyword>
<keyword evidence="2" id="KW-0285">Flavoprotein</keyword>
<dbReference type="Pfam" id="PF21274">
    <property type="entry name" value="Rng_hyd_C"/>
    <property type="match status" value="1"/>
</dbReference>
<feature type="domain" description="FAD-binding" evidence="6">
    <location>
        <begin position="10"/>
        <end position="369"/>
    </location>
</feature>
<dbReference type="RefSeq" id="XP_064703200.1">
    <property type="nucleotide sequence ID" value="XM_064849899.1"/>
</dbReference>
<sequence length="523" mass="57005">MSTETADKIYDVIIAGAGPIGLFLACELGLANISVLILERDEEAKSPWKAEPLGRRGLNTISVEALYRRGLLDKLFDDPAKRAWPAQKQGGFRFGGHFAGMAVNANLLELERFKYVVAGPALSPCPMIMERLEGVLAQHAESLGVTIIRGGGVSGITSQDDNGVTVETGSGRKFRGKWLAGCDGGRSLVRKAAGFDFVGTEAKFTGYATQCEFENADKVKQGFNFTPNGMYVRAWADALHMMDFDGATFDRTQEITKEHLQDVVRRVTGVPDVVVKKIHLASTFTDRSKQVSTYRKGRVLLAGDAAHIHSPIGAQGLNLGIGDAMNLGWKLAATIRQEAISGRAQTNLALLDSYEIERHPIGAAVLDWTRAQVSTMEPNPFGGAIRELVRDLIATTDGTNLLIERLWGISQRYDLAKGDADSHALLGRSMPDFELLDGSRMGIKLEEGRGLLVDFEDDSTLKDLIAGGTFGARVEYLAVDVQDRLDLRALLVRPDGVVAWVTEKGQTPEIETLKAALDLWFRC</sequence>
<dbReference type="InterPro" id="IPR036188">
    <property type="entry name" value="FAD/NAD-bd_sf"/>
</dbReference>
<evidence type="ECO:0000313" key="7">
    <source>
        <dbReference type="EMBL" id="KAK5047673.1"/>
    </source>
</evidence>
<keyword evidence="3" id="KW-0274">FAD</keyword>
<dbReference type="PANTHER" id="PTHR43004">
    <property type="entry name" value="TRK SYSTEM POTASSIUM UPTAKE PROTEIN"/>
    <property type="match status" value="1"/>
</dbReference>
<evidence type="ECO:0000256" key="2">
    <source>
        <dbReference type="ARBA" id="ARBA00022630"/>
    </source>
</evidence>
<dbReference type="Gene3D" id="3.50.50.60">
    <property type="entry name" value="FAD/NAD(P)-binding domain"/>
    <property type="match status" value="1"/>
</dbReference>
<reference evidence="7 8" key="1">
    <citation type="submission" date="2023-08" db="EMBL/GenBank/DDBJ databases">
        <title>Black Yeasts Isolated from many extreme environments.</title>
        <authorList>
            <person name="Coleine C."/>
            <person name="Stajich J.E."/>
            <person name="Selbmann L."/>
        </authorList>
    </citation>
    <scope>NUCLEOTIDE SEQUENCE [LARGE SCALE GENOMIC DNA]</scope>
    <source>
        <strain evidence="7 8">CCFEE 5792</strain>
    </source>
</reference>
<feature type="transmembrane region" description="Helical" evidence="5">
    <location>
        <begin position="12"/>
        <end position="38"/>
    </location>
</feature>
<dbReference type="PANTHER" id="PTHR43004:SF19">
    <property type="entry name" value="BINDING MONOOXYGENASE, PUTATIVE (JCVI)-RELATED"/>
    <property type="match status" value="1"/>
</dbReference>
<keyword evidence="5" id="KW-1133">Transmembrane helix</keyword>
<evidence type="ECO:0000256" key="3">
    <source>
        <dbReference type="ARBA" id="ARBA00022827"/>
    </source>
</evidence>
<dbReference type="InterPro" id="IPR050641">
    <property type="entry name" value="RIFMO-like"/>
</dbReference>
<dbReference type="PRINTS" id="PR00420">
    <property type="entry name" value="RNGMNOXGNASE"/>
</dbReference>
<evidence type="ECO:0000256" key="1">
    <source>
        <dbReference type="ARBA" id="ARBA00001974"/>
    </source>
</evidence>
<dbReference type="SUPFAM" id="SSF51905">
    <property type="entry name" value="FAD/NAD(P)-binding domain"/>
    <property type="match status" value="1"/>
</dbReference>
<comment type="cofactor">
    <cofactor evidence="1">
        <name>FAD</name>
        <dbReference type="ChEBI" id="CHEBI:57692"/>
    </cofactor>
</comment>
<dbReference type="GeneID" id="89974510"/>
<evidence type="ECO:0000256" key="4">
    <source>
        <dbReference type="ARBA" id="ARBA00023002"/>
    </source>
</evidence>
<protein>
    <recommendedName>
        <fullName evidence="6">FAD-binding domain-containing protein</fullName>
    </recommendedName>
</protein>
<name>A0AAV9N1L7_9EURO</name>
<evidence type="ECO:0000313" key="8">
    <source>
        <dbReference type="Proteomes" id="UP001358417"/>
    </source>
</evidence>
<comment type="caution">
    <text evidence="7">The sequence shown here is derived from an EMBL/GenBank/DDBJ whole genome shotgun (WGS) entry which is preliminary data.</text>
</comment>